<reference evidence="7" key="2">
    <citation type="journal article" date="2019" name="Int. J. Syst. Evol. Microbiol.">
        <title>Tengunoibacter tsumagoiensis gen. nov., sp. nov., Dictyobacter kobayashii sp. nov., Dictyobacter alpinus sp. nov., and description of Dictyobacteraceae fam. nov. within the order Ktedonobacterales isolated from Tengu-no-mugimeshi, a soil-like granular mass of micro-organisms, and emended descriptions of the genera Ktedonobacter and Dictyobacter.</title>
        <authorList>
            <person name="Wang C."/>
            <person name="Zheng Y."/>
            <person name="Sakai Y."/>
            <person name="Toyoda A."/>
            <person name="Minakuchi Y."/>
            <person name="Abe K."/>
            <person name="Yokota A."/>
            <person name="Yabe S."/>
        </authorList>
    </citation>
    <scope>NUCLEOTIDE SEQUENCE</scope>
    <source>
        <strain evidence="7">S-27</strain>
    </source>
</reference>
<keyword evidence="4 6" id="KW-0238">DNA-binding</keyword>
<dbReference type="Proteomes" id="UP000287224">
    <property type="component" value="Unassembled WGS sequence"/>
</dbReference>
<dbReference type="GO" id="GO:0003677">
    <property type="term" value="F:DNA binding"/>
    <property type="evidence" value="ECO:0007669"/>
    <property type="project" value="UniProtKB-UniRule"/>
</dbReference>
<dbReference type="EMBL" id="BIFQ01000002">
    <property type="protein sequence ID" value="GCE07788.1"/>
    <property type="molecule type" value="Genomic_DNA"/>
</dbReference>
<comment type="caution">
    <text evidence="7">The sequence shown here is derived from an EMBL/GenBank/DDBJ whole genome shotgun (WGS) entry which is preliminary data.</text>
</comment>
<keyword evidence="6" id="KW-0814">Transposable element</keyword>
<name>A0A401Z756_9CHLR</name>
<evidence type="ECO:0000256" key="4">
    <source>
        <dbReference type="ARBA" id="ARBA00023125"/>
    </source>
</evidence>
<evidence type="ECO:0000256" key="2">
    <source>
        <dbReference type="ARBA" id="ARBA00010961"/>
    </source>
</evidence>
<dbReference type="PANTHER" id="PTHR33217:SF5">
    <property type="entry name" value="MUTATOR FAMILY TRANSPOSASE"/>
    <property type="match status" value="1"/>
</dbReference>
<sequence length="410" mass="47583">MEEEKKRMTIRRELIDELLKECSDPKQLLAEGGFLKQLTGALIERCLEAEMEEHLGYPKHGKRTEECTNVRNGRSRKTLKGSQGVVSIDMPRDRDASFEPVLIPKHETRLEGFDEKILALYARGMTTRDIQAQIQELYGVDISATFVSNVTEAVLDEVRQWQNRPLEVLYPIVYVDCLVIKVRENQRIINRALYLALGVNMQGQKELLGMWLGHNEGAKFWLSVFTELHNRGLKDMFVACVDGLTGLPEAIETLYPQTQVQLCMVHMVRNSLKYVSYKHRKEVAADLKQIYAAATEMEAEFQLELFAEKWDPKYASISKLWRSHWSHVIPLFTYPEDIRKVIYTTNAIESVNMSLRKVTRNHRMFPSEEAVYKVVYLAMFNIAKKWTMPIYHWVPALNCFALLFGERFPQ</sequence>
<accession>A0A401Z756</accession>
<evidence type="ECO:0000313" key="7">
    <source>
        <dbReference type="EMBL" id="GCE02684.1"/>
    </source>
</evidence>
<keyword evidence="9" id="KW-1185">Reference proteome</keyword>
<evidence type="ECO:0000256" key="3">
    <source>
        <dbReference type="ARBA" id="ARBA00022578"/>
    </source>
</evidence>
<dbReference type="Pfam" id="PF00872">
    <property type="entry name" value="Transposase_mut"/>
    <property type="match status" value="1"/>
</dbReference>
<protein>
    <recommendedName>
        <fullName evidence="6">Mutator family transposase</fullName>
    </recommendedName>
</protein>
<dbReference type="InterPro" id="IPR001207">
    <property type="entry name" value="Transposase_mutator"/>
</dbReference>
<reference evidence="9" key="1">
    <citation type="submission" date="2018-12" db="EMBL/GenBank/DDBJ databases">
        <title>Tengunoibacter tsumagoiensis gen. nov., sp. nov., Dictyobacter kobayashii sp. nov., D. alpinus sp. nov., and D. joshuensis sp. nov. and description of Dictyobacteraceae fam. nov. within the order Ktedonobacterales isolated from Tengu-no-mugimeshi.</title>
        <authorList>
            <person name="Wang C.M."/>
            <person name="Zheng Y."/>
            <person name="Sakai Y."/>
            <person name="Toyoda A."/>
            <person name="Minakuchi Y."/>
            <person name="Abe K."/>
            <person name="Yokota A."/>
            <person name="Yabe S."/>
        </authorList>
    </citation>
    <scope>NUCLEOTIDE SEQUENCE [LARGE SCALE GENOMIC DNA]</scope>
    <source>
        <strain evidence="9">S-27</strain>
    </source>
</reference>
<dbReference type="GO" id="GO:0006313">
    <property type="term" value="P:DNA transposition"/>
    <property type="evidence" value="ECO:0007669"/>
    <property type="project" value="UniProtKB-UniRule"/>
</dbReference>
<proteinExistence type="inferred from homology"/>
<comment type="function">
    <text evidence="1 6">Required for the transposition of the insertion element.</text>
</comment>
<dbReference type="GO" id="GO:0004803">
    <property type="term" value="F:transposase activity"/>
    <property type="evidence" value="ECO:0007669"/>
    <property type="project" value="UniProtKB-UniRule"/>
</dbReference>
<dbReference type="EMBL" id="BIFQ01000001">
    <property type="protein sequence ID" value="GCE02684.1"/>
    <property type="molecule type" value="Genomic_DNA"/>
</dbReference>
<organism evidence="7 9">
    <name type="scientific">Dictyobacter aurantiacus</name>
    <dbReference type="NCBI Taxonomy" id="1936993"/>
    <lineage>
        <taxon>Bacteria</taxon>
        <taxon>Bacillati</taxon>
        <taxon>Chloroflexota</taxon>
        <taxon>Ktedonobacteria</taxon>
        <taxon>Ktedonobacterales</taxon>
        <taxon>Dictyobacteraceae</taxon>
        <taxon>Dictyobacter</taxon>
    </lineage>
</organism>
<keyword evidence="3 6" id="KW-0815">Transposition</keyword>
<evidence type="ECO:0000313" key="9">
    <source>
        <dbReference type="Proteomes" id="UP000287224"/>
    </source>
</evidence>
<comment type="similarity">
    <text evidence="2 6">Belongs to the transposase mutator family.</text>
</comment>
<evidence type="ECO:0000256" key="5">
    <source>
        <dbReference type="ARBA" id="ARBA00023172"/>
    </source>
</evidence>
<evidence type="ECO:0000313" key="8">
    <source>
        <dbReference type="EMBL" id="GCE07788.1"/>
    </source>
</evidence>
<dbReference type="AlphaFoldDB" id="A0A401Z756"/>
<keyword evidence="5 6" id="KW-0233">DNA recombination</keyword>
<evidence type="ECO:0000256" key="6">
    <source>
        <dbReference type="RuleBase" id="RU365089"/>
    </source>
</evidence>
<dbReference type="NCBIfam" id="NF033543">
    <property type="entry name" value="transpos_IS256"/>
    <property type="match status" value="1"/>
</dbReference>
<gene>
    <name evidence="7" type="ORF">KDAU_00130</name>
    <name evidence="8" type="ORF">KDAU_51170</name>
</gene>
<dbReference type="PANTHER" id="PTHR33217">
    <property type="entry name" value="TRANSPOSASE FOR INSERTION SEQUENCE ELEMENT IS1081"/>
    <property type="match status" value="1"/>
</dbReference>
<evidence type="ECO:0000256" key="1">
    <source>
        <dbReference type="ARBA" id="ARBA00002190"/>
    </source>
</evidence>